<feature type="compositionally biased region" description="Basic residues" evidence="1">
    <location>
        <begin position="14"/>
        <end position="30"/>
    </location>
</feature>
<name>A0A2T3B4S4_AMORE</name>
<proteinExistence type="predicted"/>
<evidence type="ECO:0000313" key="3">
    <source>
        <dbReference type="Proteomes" id="UP000241818"/>
    </source>
</evidence>
<gene>
    <name evidence="2" type="ORF">M430DRAFT_41931</name>
</gene>
<accession>A0A2T3B4S4</accession>
<reference evidence="2 3" key="1">
    <citation type="journal article" date="2018" name="New Phytol.">
        <title>Comparative genomics and transcriptomics depict ericoid mycorrhizal fungi as versatile saprotrophs and plant mutualists.</title>
        <authorList>
            <person name="Martino E."/>
            <person name="Morin E."/>
            <person name="Grelet G.A."/>
            <person name="Kuo A."/>
            <person name="Kohler A."/>
            <person name="Daghino S."/>
            <person name="Barry K.W."/>
            <person name="Cichocki N."/>
            <person name="Clum A."/>
            <person name="Dockter R.B."/>
            <person name="Hainaut M."/>
            <person name="Kuo R.C."/>
            <person name="LaButti K."/>
            <person name="Lindahl B.D."/>
            <person name="Lindquist E.A."/>
            <person name="Lipzen A."/>
            <person name="Khouja H.R."/>
            <person name="Magnuson J."/>
            <person name="Murat C."/>
            <person name="Ohm R.A."/>
            <person name="Singer S.W."/>
            <person name="Spatafora J.W."/>
            <person name="Wang M."/>
            <person name="Veneault-Fourrey C."/>
            <person name="Henrissat B."/>
            <person name="Grigoriev I.V."/>
            <person name="Martin F.M."/>
            <person name="Perotto S."/>
        </authorList>
    </citation>
    <scope>NUCLEOTIDE SEQUENCE [LARGE SCALE GENOMIC DNA]</scope>
    <source>
        <strain evidence="2 3">ATCC 22711</strain>
    </source>
</reference>
<protein>
    <submittedName>
        <fullName evidence="2">Uncharacterized protein</fullName>
    </submittedName>
</protein>
<keyword evidence="3" id="KW-1185">Reference proteome</keyword>
<sequence>MASIATPSPQKGRPALRRKSASPWKTKKVHPYGPYASTPSLTQNLPEKVTRIQLPFSLRNSNGGGRNVAKGEFSAIKTVFPTALSTIYVYPYLVVRVKELPPQPWPTFIGDIPLWLTDKAEGGIPLDFGESPRLHSSLEFTVKGEIRDYHVPAPDTIWEVYNLVNGKGAGVDSIRFNGMRFLALGENEPAAGWRNVLPTRINGYKMGYIWGRSGKKEHAFRRNLPATTVKDDSDYRSQGEILRPGVLVEGLYKMEGQGHFSSVITTSGVCVEGPGGEKRITVSRYGFPLESHQEVYHPSAQPAPNFANKIGKVDKVFGVTDIALVKLEDGLSYAAETFSEHSETGLPFNARPFRNLRDPEGLRYGDSVYMNTAVNGLCEGAHVDTDWKIVQGPGGQEAHMEIGTFLYWGNGQVGNLFEGCCGGVIWDESFDVIGQLHYVEEADSHDRKLSYAPSFLPLIKEGYQLSSI</sequence>
<dbReference type="Proteomes" id="UP000241818">
    <property type="component" value="Unassembled WGS sequence"/>
</dbReference>
<dbReference type="STRING" id="857342.A0A2T3B4S4"/>
<dbReference type="InParanoid" id="A0A2T3B4S4"/>
<dbReference type="OrthoDB" id="4155294at2759"/>
<dbReference type="GeneID" id="36575595"/>
<feature type="region of interest" description="Disordered" evidence="1">
    <location>
        <begin position="1"/>
        <end position="42"/>
    </location>
</feature>
<evidence type="ECO:0000313" key="2">
    <source>
        <dbReference type="EMBL" id="PSS20640.1"/>
    </source>
</evidence>
<dbReference type="EMBL" id="KZ679010">
    <property type="protein sequence ID" value="PSS20640.1"/>
    <property type="molecule type" value="Genomic_DNA"/>
</dbReference>
<dbReference type="AlphaFoldDB" id="A0A2T3B4S4"/>
<evidence type="ECO:0000256" key="1">
    <source>
        <dbReference type="SAM" id="MobiDB-lite"/>
    </source>
</evidence>
<dbReference type="RefSeq" id="XP_024721910.1">
    <property type="nucleotide sequence ID" value="XM_024867514.1"/>
</dbReference>
<organism evidence="2 3">
    <name type="scientific">Amorphotheca resinae ATCC 22711</name>
    <dbReference type="NCBI Taxonomy" id="857342"/>
    <lineage>
        <taxon>Eukaryota</taxon>
        <taxon>Fungi</taxon>
        <taxon>Dikarya</taxon>
        <taxon>Ascomycota</taxon>
        <taxon>Pezizomycotina</taxon>
        <taxon>Leotiomycetes</taxon>
        <taxon>Helotiales</taxon>
        <taxon>Amorphothecaceae</taxon>
        <taxon>Amorphotheca</taxon>
    </lineage>
</organism>